<gene>
    <name evidence="11" type="ORF">F0562_011858</name>
</gene>
<evidence type="ECO:0000256" key="3">
    <source>
        <dbReference type="ARBA" id="ARBA00022737"/>
    </source>
</evidence>
<dbReference type="PANTHER" id="PTHR33463:SF198">
    <property type="entry name" value="RPP4C3"/>
    <property type="match status" value="1"/>
</dbReference>
<dbReference type="Gene3D" id="1.10.8.430">
    <property type="entry name" value="Helical domain of apoptotic protease-activating factors"/>
    <property type="match status" value="1"/>
</dbReference>
<dbReference type="PRINTS" id="PR00364">
    <property type="entry name" value="DISEASERSIST"/>
</dbReference>
<accession>A0A5J4ZR60</accession>
<evidence type="ECO:0000259" key="10">
    <source>
        <dbReference type="Pfam" id="PF23598"/>
    </source>
</evidence>
<dbReference type="Pfam" id="PF23247">
    <property type="entry name" value="LRR_RPS2"/>
    <property type="match status" value="3"/>
</dbReference>
<feature type="domain" description="Disease resistance R13L4/SHOC-2-like LRR" evidence="10">
    <location>
        <begin position="553"/>
        <end position="699"/>
    </location>
</feature>
<dbReference type="InterPro" id="IPR027417">
    <property type="entry name" value="P-loop_NTPase"/>
</dbReference>
<dbReference type="GO" id="GO:0051607">
    <property type="term" value="P:defense response to virus"/>
    <property type="evidence" value="ECO:0007669"/>
    <property type="project" value="UniProtKB-ARBA"/>
</dbReference>
<keyword evidence="5" id="KW-0611">Plant defense</keyword>
<proteinExistence type="inferred from homology"/>
<dbReference type="GO" id="GO:0005524">
    <property type="term" value="F:ATP binding"/>
    <property type="evidence" value="ECO:0007669"/>
    <property type="project" value="UniProtKB-KW"/>
</dbReference>
<protein>
    <submittedName>
        <fullName evidence="11">Uncharacterized protein</fullName>
    </submittedName>
</protein>
<keyword evidence="6" id="KW-0067">ATP-binding</keyword>
<keyword evidence="7" id="KW-0175">Coiled coil</keyword>
<feature type="coiled-coil region" evidence="7">
    <location>
        <begin position="25"/>
        <end position="66"/>
    </location>
</feature>
<dbReference type="Gene3D" id="1.10.10.10">
    <property type="entry name" value="Winged helix-like DNA-binding domain superfamily/Winged helix DNA-binding domain"/>
    <property type="match status" value="1"/>
</dbReference>
<evidence type="ECO:0000259" key="9">
    <source>
        <dbReference type="Pfam" id="PF23247"/>
    </source>
</evidence>
<dbReference type="Pfam" id="PF00931">
    <property type="entry name" value="NB-ARC"/>
    <property type="match status" value="1"/>
</dbReference>
<dbReference type="FunFam" id="3.40.50.300:FF:001091">
    <property type="entry name" value="Probable disease resistance protein At1g61300"/>
    <property type="match status" value="1"/>
</dbReference>
<keyword evidence="2" id="KW-0433">Leucine-rich repeat</keyword>
<dbReference type="InterPro" id="IPR002182">
    <property type="entry name" value="NB-ARC"/>
</dbReference>
<comment type="similarity">
    <text evidence="1">Belongs to the disease resistance NB-LRR family.</text>
</comment>
<feature type="domain" description="NB-ARC" evidence="8">
    <location>
        <begin position="159"/>
        <end position="321"/>
    </location>
</feature>
<dbReference type="PANTHER" id="PTHR33463">
    <property type="entry name" value="NB-ARC DOMAIN-CONTAINING PROTEIN-RELATED"/>
    <property type="match status" value="1"/>
</dbReference>
<evidence type="ECO:0000259" key="8">
    <source>
        <dbReference type="Pfam" id="PF00931"/>
    </source>
</evidence>
<keyword evidence="12" id="KW-1185">Reference proteome</keyword>
<dbReference type="Gene3D" id="3.80.10.10">
    <property type="entry name" value="Ribonuclease Inhibitor"/>
    <property type="match status" value="2"/>
</dbReference>
<evidence type="ECO:0000256" key="5">
    <source>
        <dbReference type="ARBA" id="ARBA00022821"/>
    </source>
</evidence>
<dbReference type="InterPro" id="IPR057135">
    <property type="entry name" value="At4g27190-like_LRR"/>
</dbReference>
<reference evidence="11 12" key="1">
    <citation type="submission" date="2019-09" db="EMBL/GenBank/DDBJ databases">
        <title>A chromosome-level genome assembly of the Chinese tupelo Nyssa sinensis.</title>
        <authorList>
            <person name="Yang X."/>
            <person name="Kang M."/>
            <person name="Yang Y."/>
            <person name="Xiong H."/>
            <person name="Wang M."/>
            <person name="Zhang Z."/>
            <person name="Wang Z."/>
            <person name="Wu H."/>
            <person name="Ma T."/>
            <person name="Liu J."/>
            <person name="Xi Z."/>
        </authorList>
    </citation>
    <scope>NUCLEOTIDE SEQUENCE [LARGE SCALE GENOMIC DNA]</scope>
    <source>
        <strain evidence="11">J267</strain>
        <tissue evidence="11">Leaf</tissue>
    </source>
</reference>
<dbReference type="Gene3D" id="3.40.50.300">
    <property type="entry name" value="P-loop containing nucleotide triphosphate hydrolases"/>
    <property type="match status" value="1"/>
</dbReference>
<dbReference type="SUPFAM" id="SSF52540">
    <property type="entry name" value="P-loop containing nucleoside triphosphate hydrolases"/>
    <property type="match status" value="1"/>
</dbReference>
<name>A0A5J4ZR60_9ASTE</name>
<dbReference type="Pfam" id="PF23598">
    <property type="entry name" value="LRR_14"/>
    <property type="match status" value="1"/>
</dbReference>
<dbReference type="InterPro" id="IPR036388">
    <property type="entry name" value="WH-like_DNA-bd_sf"/>
</dbReference>
<feature type="domain" description="Disease resistance protein At4g27190-like leucine-rich repeats" evidence="9">
    <location>
        <begin position="1127"/>
        <end position="1245"/>
    </location>
</feature>
<organism evidence="11 12">
    <name type="scientific">Nyssa sinensis</name>
    <dbReference type="NCBI Taxonomy" id="561372"/>
    <lineage>
        <taxon>Eukaryota</taxon>
        <taxon>Viridiplantae</taxon>
        <taxon>Streptophyta</taxon>
        <taxon>Embryophyta</taxon>
        <taxon>Tracheophyta</taxon>
        <taxon>Spermatophyta</taxon>
        <taxon>Magnoliopsida</taxon>
        <taxon>eudicotyledons</taxon>
        <taxon>Gunneridae</taxon>
        <taxon>Pentapetalae</taxon>
        <taxon>asterids</taxon>
        <taxon>Cornales</taxon>
        <taxon>Nyssaceae</taxon>
        <taxon>Nyssa</taxon>
    </lineage>
</organism>
<evidence type="ECO:0000313" key="12">
    <source>
        <dbReference type="Proteomes" id="UP000325577"/>
    </source>
</evidence>
<dbReference type="InterPro" id="IPR032675">
    <property type="entry name" value="LRR_dom_sf"/>
</dbReference>
<evidence type="ECO:0000313" key="11">
    <source>
        <dbReference type="EMBL" id="KAA8521175.1"/>
    </source>
</evidence>
<dbReference type="InterPro" id="IPR055414">
    <property type="entry name" value="LRR_R13L4/SHOC2-like"/>
</dbReference>
<evidence type="ECO:0000256" key="1">
    <source>
        <dbReference type="ARBA" id="ARBA00008894"/>
    </source>
</evidence>
<dbReference type="InterPro" id="IPR050905">
    <property type="entry name" value="Plant_NBS-LRR"/>
</dbReference>
<dbReference type="GO" id="GO:0043531">
    <property type="term" value="F:ADP binding"/>
    <property type="evidence" value="ECO:0007669"/>
    <property type="project" value="InterPro"/>
</dbReference>
<evidence type="ECO:0000256" key="2">
    <source>
        <dbReference type="ARBA" id="ARBA00022614"/>
    </source>
</evidence>
<keyword evidence="3" id="KW-0677">Repeat</keyword>
<evidence type="ECO:0000256" key="6">
    <source>
        <dbReference type="ARBA" id="ARBA00022840"/>
    </source>
</evidence>
<dbReference type="InterPro" id="IPR042197">
    <property type="entry name" value="Apaf_helical"/>
</dbReference>
<keyword evidence="4" id="KW-0547">Nucleotide-binding</keyword>
<sequence>MDIANIGGKILDSLLQPMSRQIGYLVHYEENVEKLKAELDKLVDERRTVEQKVKRARDNAEEIEGNVSKWLTIVHEMKDEVDEFLAGKDTEYRRFFKAWFPDFYSRHRLGREAKKKTRVITGLITDGKFETVSRPKPLPDIGIACVSDYERFESRGRVFEKIIEALRDDEIHVIGIYGMGGVGKTTMVEVVREQLKKDEHFDEVTWAVVSENLDVRKIQGDIARGLNLNLDKAEDEVGRAGHLCNRLTDGRKILIILDDVWEKLNLKQIIGIPSMDSVKGCKILLTSRSHNVCVKNNCRDPFLLGVLSEEEAWDLFKKEVGNLVDNAQIQPVAKKVCEQCGGLPLVVRVVGAALQNENKPAWDDALEQLRNSTPEDIVGIDPKAFSSLEWSYNRLEHEDAKSCFLLCSLFPEDAEILIDDLARYAMVMGLLKHADTLGKANNRVRRLVETLKYSCLLLGGRFYSYEEAVRMHDIIREVAIKIASRDEYAFLVKTGGRRLAETGSFECKRAISLTSNEIEELPGDLNCPKLNTLFLRYSHPSLIFPDSFFNGMEKLKVLHLSQIHTESLPSSLLKLVNLRMLCLDDCEIADISIIMQLKKLEILSLGGRDIKVLPLDIRNLTLLRSLDLRNCYNFRGIAPDVITSLTRLEELYITSALNSDDRENAIIPELNKLTDLTALGIHIPNTTSGLLDHLFDKLNRYKISIGMPFCEYGEYWNSLSSSRALKLVGVPIRGGVKILMERSEVLYLLDLKGVKRFFSEEDREGGFSDLKYLGIHNCGDIENLWGYKQLPVAMRSFCKLSKLEVESMRGLKYLFSPSIARGLMQLKELFIGRCVRMETIIGNEGEEDEEEVIFHRLKRLSLVALPRLGSFDLERKRKLMTSEGNSTCTATQPLFNYKIAFPVLEYLVISGLEIIKEIWDSQLLGENPFSQLHFLEVSDCHNFVNIVPSHMLPRLRNLVQIHVGSCNSVISIGLNAEEGFVASMPILPQLKELWLENLPKLMHTGLNQMSYGNCCYPNLMQIVIDSCQSLRNVFSLSVAINIVHLEELEVSNCEKMQEIIATRSGSKETLDKIEFPKLKLMRLESLQSLKSFWSSESQEEERVEVVDLAPFELQSLFNDKVALPGLKELYLISLFNLREIGIGSLPLHSILILEVRDCGNLRNLFPSSIATLERLEELKIESCEVMEEIVASEGVEEVINQIVFPQLWNLELSNLPNLTRFCNANYALNLPSLKFATLERCMKMQAFAFGQVNMPEIMIYENEDSILPWMGNLNVYVEQKVLKGKVLWSHEIITYQPSSQQYVVHYVALEYLTNPLHIVTLFSCFFQ</sequence>
<dbReference type="Proteomes" id="UP000325577">
    <property type="component" value="Linkage Group LG5"/>
</dbReference>
<dbReference type="OrthoDB" id="1579323at2759"/>
<dbReference type="SUPFAM" id="SSF52058">
    <property type="entry name" value="L domain-like"/>
    <property type="match status" value="2"/>
</dbReference>
<evidence type="ECO:0000256" key="4">
    <source>
        <dbReference type="ARBA" id="ARBA00022741"/>
    </source>
</evidence>
<dbReference type="EMBL" id="CM018048">
    <property type="protein sequence ID" value="KAA8521175.1"/>
    <property type="molecule type" value="Genomic_DNA"/>
</dbReference>
<evidence type="ECO:0000256" key="7">
    <source>
        <dbReference type="SAM" id="Coils"/>
    </source>
</evidence>
<feature type="domain" description="Disease resistance protein At4g27190-like leucine-rich repeats" evidence="9">
    <location>
        <begin position="781"/>
        <end position="869"/>
    </location>
</feature>
<feature type="domain" description="Disease resistance protein At4g27190-like leucine-rich repeats" evidence="9">
    <location>
        <begin position="913"/>
        <end position="1054"/>
    </location>
</feature>
<dbReference type="FunFam" id="1.10.10.10:FF:000322">
    <property type="entry name" value="Probable disease resistance protein At1g63360"/>
    <property type="match status" value="1"/>
</dbReference>